<dbReference type="EMBL" id="SDPM01000003">
    <property type="protein sequence ID" value="RXZ87033.1"/>
    <property type="molecule type" value="Genomic_DNA"/>
</dbReference>
<dbReference type="InterPro" id="IPR013113">
    <property type="entry name" value="SIP_FAD-bd"/>
</dbReference>
<feature type="domain" description="FAD-binding FR-type" evidence="2">
    <location>
        <begin position="21"/>
        <end position="127"/>
    </location>
</feature>
<dbReference type="GO" id="GO:0016491">
    <property type="term" value="F:oxidoreductase activity"/>
    <property type="evidence" value="ECO:0007669"/>
    <property type="project" value="InterPro"/>
</dbReference>
<dbReference type="InterPro" id="IPR017938">
    <property type="entry name" value="Riboflavin_synthase-like_b-brl"/>
</dbReference>
<evidence type="ECO:0000259" key="2">
    <source>
        <dbReference type="PROSITE" id="PS51384"/>
    </source>
</evidence>
<dbReference type="Gene3D" id="3.40.50.80">
    <property type="entry name" value="Nucleotide-binding domain of ferredoxin-NADP reductase (FNR) module"/>
    <property type="match status" value="1"/>
</dbReference>
<evidence type="ECO:0000313" key="3">
    <source>
        <dbReference type="EMBL" id="NYD67123.1"/>
    </source>
</evidence>
<dbReference type="InterPro" id="IPR017927">
    <property type="entry name" value="FAD-bd_FR_type"/>
</dbReference>
<dbReference type="OrthoDB" id="9814826at2"/>
<dbReference type="PANTHER" id="PTHR30157:SF0">
    <property type="entry name" value="NADPH-DEPENDENT FERRIC-CHELATE REDUCTASE"/>
    <property type="match status" value="1"/>
</dbReference>
<dbReference type="RefSeq" id="WP_129173951.1">
    <property type="nucleotide sequence ID" value="NZ_JACCBI010000001.1"/>
</dbReference>
<dbReference type="EMBL" id="JACCBI010000001">
    <property type="protein sequence ID" value="NYD67123.1"/>
    <property type="molecule type" value="Genomic_DNA"/>
</dbReference>
<dbReference type="InterPro" id="IPR039261">
    <property type="entry name" value="FNR_nucleotide-bd"/>
</dbReference>
<evidence type="ECO:0000256" key="1">
    <source>
        <dbReference type="SAM" id="MobiDB-lite"/>
    </source>
</evidence>
<name>A0A4Q2M9E4_9MICO</name>
<dbReference type="Pfam" id="PF08021">
    <property type="entry name" value="FAD_binding_9"/>
    <property type="match status" value="2"/>
</dbReference>
<accession>A0A4Q2M9E4</accession>
<dbReference type="InterPro" id="IPR039374">
    <property type="entry name" value="SIP_fam"/>
</dbReference>
<dbReference type="SUPFAM" id="SSF63380">
    <property type="entry name" value="Riboflavin synthase domain-like"/>
    <property type="match status" value="1"/>
</dbReference>
<comment type="caution">
    <text evidence="4">The sequence shown here is derived from an EMBL/GenBank/DDBJ whole genome shotgun (WGS) entry which is preliminary data.</text>
</comment>
<reference evidence="3 6" key="2">
    <citation type="submission" date="2020-07" db="EMBL/GenBank/DDBJ databases">
        <title>Sequencing the genomes of 1000 actinobacteria strains.</title>
        <authorList>
            <person name="Klenk H.-P."/>
        </authorList>
    </citation>
    <scope>NUCLEOTIDE SEQUENCE [LARGE SCALE GENOMIC DNA]</scope>
    <source>
        <strain evidence="3 6">DSM 23870</strain>
    </source>
</reference>
<dbReference type="Proteomes" id="UP000292686">
    <property type="component" value="Unassembled WGS sequence"/>
</dbReference>
<reference evidence="4 5" key="1">
    <citation type="submission" date="2019-01" db="EMBL/GenBank/DDBJ databases">
        <title>Agromyces.</title>
        <authorList>
            <person name="Li J."/>
        </authorList>
    </citation>
    <scope>NUCLEOTIDE SEQUENCE [LARGE SCALE GENOMIC DNA]</scope>
    <source>
        <strain evidence="4 5">DSM 23870</strain>
    </source>
</reference>
<keyword evidence="5" id="KW-1185">Reference proteome</keyword>
<dbReference type="Gene3D" id="2.40.30.10">
    <property type="entry name" value="Translation factors"/>
    <property type="match status" value="1"/>
</dbReference>
<evidence type="ECO:0000313" key="4">
    <source>
        <dbReference type="EMBL" id="RXZ87033.1"/>
    </source>
</evidence>
<gene>
    <name evidence="3" type="ORF">BJ972_001642</name>
    <name evidence="4" type="ORF">ESP50_08245</name>
</gene>
<proteinExistence type="predicted"/>
<protein>
    <submittedName>
        <fullName evidence="3">NADPH-dependent ferric siderophore reductase</fullName>
    </submittedName>
    <submittedName>
        <fullName evidence="4">Siderophore-interacting protein</fullName>
    </submittedName>
</protein>
<evidence type="ECO:0000313" key="5">
    <source>
        <dbReference type="Proteomes" id="UP000292686"/>
    </source>
</evidence>
<dbReference type="CDD" id="cd06193">
    <property type="entry name" value="siderophore_interacting"/>
    <property type="match status" value="1"/>
</dbReference>
<feature type="region of interest" description="Disordered" evidence="1">
    <location>
        <begin position="1"/>
        <end position="21"/>
    </location>
</feature>
<dbReference type="Proteomes" id="UP000581087">
    <property type="component" value="Unassembled WGS sequence"/>
</dbReference>
<dbReference type="Pfam" id="PF04954">
    <property type="entry name" value="SIP"/>
    <property type="match status" value="1"/>
</dbReference>
<dbReference type="InterPro" id="IPR007037">
    <property type="entry name" value="SIP_rossman_dom"/>
</dbReference>
<sequence length="267" mass="29190">MSDANATPTTPPADRPVRRPKPQLELEVIDRRSVSPHLVRVTLGGEGFDAFEDRPETDKYVKLHFTQPAGDVVRRTYTVRSVDHDRRVIDIDFVIHGDEGIAGPWAARVEPGATITIAGPGGGYAPNPDADWYLFAGDLAGLPAIAAALEALPADAVGTALIEADTVDDVIALTAPAGVEVRWLTGDEPSTDRLADVIRSLDWAEGHVDVFAHGERESMKVLRRHLFDERGLERAQVSLSGYWARGRTEDRFQAEKREPIGQIFPEG</sequence>
<organism evidence="4 5">
    <name type="scientific">Agromyces atrinae</name>
    <dbReference type="NCBI Taxonomy" id="592376"/>
    <lineage>
        <taxon>Bacteria</taxon>
        <taxon>Bacillati</taxon>
        <taxon>Actinomycetota</taxon>
        <taxon>Actinomycetes</taxon>
        <taxon>Micrococcales</taxon>
        <taxon>Microbacteriaceae</taxon>
        <taxon>Agromyces</taxon>
    </lineage>
</organism>
<evidence type="ECO:0000313" key="6">
    <source>
        <dbReference type="Proteomes" id="UP000581087"/>
    </source>
</evidence>
<dbReference type="AlphaFoldDB" id="A0A4Q2M9E4"/>
<dbReference type="PANTHER" id="PTHR30157">
    <property type="entry name" value="FERRIC REDUCTASE, NADPH-DEPENDENT"/>
    <property type="match status" value="1"/>
</dbReference>
<dbReference type="PROSITE" id="PS51384">
    <property type="entry name" value="FAD_FR"/>
    <property type="match status" value="1"/>
</dbReference>